<name>A0A0C2FAR3_9BILA</name>
<evidence type="ECO:0008006" key="3">
    <source>
        <dbReference type="Google" id="ProtNLM"/>
    </source>
</evidence>
<reference evidence="1 2" key="1">
    <citation type="submission" date="2013-12" db="EMBL/GenBank/DDBJ databases">
        <title>Draft genome of the parsitic nematode Ancylostoma duodenale.</title>
        <authorList>
            <person name="Mitreva M."/>
        </authorList>
    </citation>
    <scope>NUCLEOTIDE SEQUENCE [LARGE SCALE GENOMIC DNA]</scope>
    <source>
        <strain evidence="1 2">Zhejiang</strain>
    </source>
</reference>
<dbReference type="Proteomes" id="UP000054047">
    <property type="component" value="Unassembled WGS sequence"/>
</dbReference>
<protein>
    <recommendedName>
        <fullName evidence="3">Helicase ATP-binding domain-containing protein</fullName>
    </recommendedName>
</protein>
<sequence length="83" mass="9008">MVCIGERNSANANVDQELVFAGSEHGKLLAVRTLLQTQFDPPALIFVQSKERARELLSALSSLTPPVPAAFISSEKSQAEVRQ</sequence>
<dbReference type="EMBL" id="KN771621">
    <property type="protein sequence ID" value="KIH45670.1"/>
    <property type="molecule type" value="Genomic_DNA"/>
</dbReference>
<organism evidence="1 2">
    <name type="scientific">Ancylostoma duodenale</name>
    <dbReference type="NCBI Taxonomy" id="51022"/>
    <lineage>
        <taxon>Eukaryota</taxon>
        <taxon>Metazoa</taxon>
        <taxon>Ecdysozoa</taxon>
        <taxon>Nematoda</taxon>
        <taxon>Chromadorea</taxon>
        <taxon>Rhabditida</taxon>
        <taxon>Rhabditina</taxon>
        <taxon>Rhabditomorpha</taxon>
        <taxon>Strongyloidea</taxon>
        <taxon>Ancylostomatidae</taxon>
        <taxon>Ancylostomatinae</taxon>
        <taxon>Ancylostoma</taxon>
    </lineage>
</organism>
<evidence type="ECO:0000313" key="1">
    <source>
        <dbReference type="EMBL" id="KIH45670.1"/>
    </source>
</evidence>
<dbReference type="Gene3D" id="3.40.50.300">
    <property type="entry name" value="P-loop containing nucleotide triphosphate hydrolases"/>
    <property type="match status" value="1"/>
</dbReference>
<proteinExistence type="predicted"/>
<dbReference type="InterPro" id="IPR027417">
    <property type="entry name" value="P-loop_NTPase"/>
</dbReference>
<dbReference type="AlphaFoldDB" id="A0A0C2FAR3"/>
<keyword evidence="2" id="KW-1185">Reference proteome</keyword>
<dbReference type="OrthoDB" id="360161at2759"/>
<evidence type="ECO:0000313" key="2">
    <source>
        <dbReference type="Proteomes" id="UP000054047"/>
    </source>
</evidence>
<gene>
    <name evidence="1" type="ORF">ANCDUO_24286</name>
</gene>
<dbReference type="SUPFAM" id="SSF52540">
    <property type="entry name" value="P-loop containing nucleoside triphosphate hydrolases"/>
    <property type="match status" value="1"/>
</dbReference>
<accession>A0A0C2FAR3</accession>